<evidence type="ECO:0000313" key="5">
    <source>
        <dbReference type="Proteomes" id="UP000217986"/>
    </source>
</evidence>
<dbReference type="InterPro" id="IPR003593">
    <property type="entry name" value="AAA+_ATPase"/>
</dbReference>
<dbReference type="Gene3D" id="3.40.50.300">
    <property type="entry name" value="P-loop containing nucleotide triphosphate hydrolases"/>
    <property type="match status" value="1"/>
</dbReference>
<dbReference type="Proteomes" id="UP000217986">
    <property type="component" value="Unassembled WGS sequence"/>
</dbReference>
<organism evidence="4 5">
    <name type="scientific">Bifidobacterium italicum</name>
    <dbReference type="NCBI Taxonomy" id="1960968"/>
    <lineage>
        <taxon>Bacteria</taxon>
        <taxon>Bacillati</taxon>
        <taxon>Actinomycetota</taxon>
        <taxon>Actinomycetes</taxon>
        <taxon>Bifidobacteriales</taxon>
        <taxon>Bifidobacteriaceae</taxon>
        <taxon>Bifidobacterium</taxon>
    </lineage>
</organism>
<reference evidence="4 5" key="1">
    <citation type="journal article" date="2017" name="ISME J.">
        <title>Unveiling bifidobacterial biogeography across the mammalian branch of the tree of life.</title>
        <authorList>
            <person name="Milani C."/>
            <person name="Mangifesta M."/>
            <person name="Mancabelli L."/>
            <person name="Lugli G.A."/>
            <person name="James K."/>
            <person name="Duranti S."/>
            <person name="Turroni F."/>
            <person name="Ferrario C."/>
            <person name="Ossiprandi M.C."/>
            <person name="van Sinderen D."/>
            <person name="Ventura M."/>
        </authorList>
    </citation>
    <scope>NUCLEOTIDE SEQUENCE [LARGE SCALE GENOMIC DNA]</scope>
    <source>
        <strain evidence="4 5">70</strain>
    </source>
</reference>
<dbReference type="PROSITE" id="PS50893">
    <property type="entry name" value="ABC_TRANSPORTER_2"/>
    <property type="match status" value="1"/>
</dbReference>
<evidence type="ECO:0000256" key="2">
    <source>
        <dbReference type="ARBA" id="ARBA00022840"/>
    </source>
</evidence>
<dbReference type="AlphaFoldDB" id="A0A2A2EKY9"/>
<sequence length="233" mass="26359">MLDDISLTVDAGEILCLLGPSGGGKTTLVDAIMGVRIPQRGTIEVFGERAPYAHVRRRIGFMPQETALYEDISAQDNLRFFGELFGMRGKELRSRVDELLELTDLQESRRKLVRDYSGGMKRRLSLAVALVQRPDLLVLDEPTVGLDPEQRVFIWRHLRALAAQGATILLTTHVMDEAQRCERIAMIRNGRVIADDSPERICERTRTGTLEEAFLALERHRADAMEHEEVRHA</sequence>
<accession>A0A2A2EKY9</accession>
<dbReference type="InterPro" id="IPR027417">
    <property type="entry name" value="P-loop_NTPase"/>
</dbReference>
<dbReference type="Pfam" id="PF00005">
    <property type="entry name" value="ABC_tran"/>
    <property type="match status" value="1"/>
</dbReference>
<dbReference type="InterPro" id="IPR017871">
    <property type="entry name" value="ABC_transporter-like_CS"/>
</dbReference>
<dbReference type="PANTHER" id="PTHR43038:SF3">
    <property type="entry name" value="ABC TRANSPORTER G FAMILY MEMBER 20 ISOFORM X1"/>
    <property type="match status" value="1"/>
</dbReference>
<evidence type="ECO:0000313" key="4">
    <source>
        <dbReference type="EMBL" id="PAU69556.1"/>
    </source>
</evidence>
<dbReference type="SUPFAM" id="SSF52540">
    <property type="entry name" value="P-loop containing nucleoside triphosphate hydrolases"/>
    <property type="match status" value="1"/>
</dbReference>
<dbReference type="GO" id="GO:0016887">
    <property type="term" value="F:ATP hydrolysis activity"/>
    <property type="evidence" value="ECO:0007669"/>
    <property type="project" value="InterPro"/>
</dbReference>
<dbReference type="EMBL" id="MVOG01000010">
    <property type="protein sequence ID" value="PAU69556.1"/>
    <property type="molecule type" value="Genomic_DNA"/>
</dbReference>
<keyword evidence="2 4" id="KW-0067">ATP-binding</keyword>
<proteinExistence type="predicted"/>
<feature type="domain" description="ABC transporter" evidence="3">
    <location>
        <begin position="1"/>
        <end position="214"/>
    </location>
</feature>
<evidence type="ECO:0000259" key="3">
    <source>
        <dbReference type="PROSITE" id="PS50893"/>
    </source>
</evidence>
<evidence type="ECO:0000256" key="1">
    <source>
        <dbReference type="ARBA" id="ARBA00022741"/>
    </source>
</evidence>
<keyword evidence="5" id="KW-1185">Reference proteome</keyword>
<dbReference type="InterPro" id="IPR003439">
    <property type="entry name" value="ABC_transporter-like_ATP-bd"/>
</dbReference>
<dbReference type="SMART" id="SM00382">
    <property type="entry name" value="AAA"/>
    <property type="match status" value="1"/>
</dbReference>
<keyword evidence="1" id="KW-0547">Nucleotide-binding</keyword>
<name>A0A2A2EKY9_9BIFI</name>
<dbReference type="GO" id="GO:0005524">
    <property type="term" value="F:ATP binding"/>
    <property type="evidence" value="ECO:0007669"/>
    <property type="project" value="UniProtKB-KW"/>
</dbReference>
<comment type="caution">
    <text evidence="4">The sequence shown here is derived from an EMBL/GenBank/DDBJ whole genome shotgun (WGS) entry which is preliminary data.</text>
</comment>
<dbReference type="PROSITE" id="PS00211">
    <property type="entry name" value="ABC_TRANSPORTER_1"/>
    <property type="match status" value="1"/>
</dbReference>
<protein>
    <submittedName>
        <fullName evidence="4">ABC transporter ATP-binding protein</fullName>
    </submittedName>
</protein>
<dbReference type="PANTHER" id="PTHR43038">
    <property type="entry name" value="ATP-BINDING CASSETTE, SUB-FAMILY H, MEMBER 1"/>
    <property type="match status" value="1"/>
</dbReference>
<gene>
    <name evidence="4" type="ORF">B1400_0755</name>
</gene>